<keyword evidence="6 11" id="KW-0479">Metal-binding</keyword>
<dbReference type="Gene3D" id="2.40.50.140">
    <property type="entry name" value="Nucleic acid-binding proteins"/>
    <property type="match status" value="1"/>
</dbReference>
<evidence type="ECO:0000256" key="2">
    <source>
        <dbReference type="ARBA" id="ARBA00022552"/>
    </source>
</evidence>
<feature type="binding site" evidence="11">
    <location>
        <position position="90"/>
    </location>
    <ligand>
        <name>[4Fe-4S] cluster</name>
        <dbReference type="ChEBI" id="CHEBI:49883"/>
    </ligand>
</feature>
<feature type="binding site" evidence="11">
    <location>
        <position position="307"/>
    </location>
    <ligand>
        <name>S-adenosyl-L-methionine</name>
        <dbReference type="ChEBI" id="CHEBI:59789"/>
    </ligand>
</feature>
<evidence type="ECO:0000256" key="4">
    <source>
        <dbReference type="ARBA" id="ARBA00022679"/>
    </source>
</evidence>
<keyword evidence="8 11" id="KW-0411">Iron-sulfur</keyword>
<evidence type="ECO:0000256" key="1">
    <source>
        <dbReference type="ARBA" id="ARBA00022485"/>
    </source>
</evidence>
<dbReference type="GO" id="GO:0070475">
    <property type="term" value="P:rRNA base methylation"/>
    <property type="evidence" value="ECO:0007669"/>
    <property type="project" value="TreeGrafter"/>
</dbReference>
<dbReference type="GO" id="GO:0005506">
    <property type="term" value="F:iron ion binding"/>
    <property type="evidence" value="ECO:0007669"/>
    <property type="project" value="UniProtKB-UniRule"/>
</dbReference>
<dbReference type="GO" id="GO:0051539">
    <property type="term" value="F:4 iron, 4 sulfur cluster binding"/>
    <property type="evidence" value="ECO:0007669"/>
    <property type="project" value="UniProtKB-KW"/>
</dbReference>
<keyword evidence="3 11" id="KW-0489">Methyltransferase</keyword>
<dbReference type="GeneID" id="92273817"/>
<dbReference type="InterPro" id="IPR002792">
    <property type="entry name" value="TRAM_dom"/>
</dbReference>
<comment type="catalytic activity">
    <reaction evidence="9 11">
        <text>uridine(1939) in 23S rRNA + S-adenosyl-L-methionine = 5-methyluridine(1939) in 23S rRNA + S-adenosyl-L-homocysteine + H(+)</text>
        <dbReference type="Rhea" id="RHEA:42908"/>
        <dbReference type="Rhea" id="RHEA-COMP:10278"/>
        <dbReference type="Rhea" id="RHEA-COMP:10279"/>
        <dbReference type="ChEBI" id="CHEBI:15378"/>
        <dbReference type="ChEBI" id="CHEBI:57856"/>
        <dbReference type="ChEBI" id="CHEBI:59789"/>
        <dbReference type="ChEBI" id="CHEBI:65315"/>
        <dbReference type="ChEBI" id="CHEBI:74447"/>
        <dbReference type="EC" id="2.1.1.190"/>
    </reaction>
</comment>
<evidence type="ECO:0000256" key="3">
    <source>
        <dbReference type="ARBA" id="ARBA00022603"/>
    </source>
</evidence>
<evidence type="ECO:0000256" key="11">
    <source>
        <dbReference type="HAMAP-Rule" id="MF_01010"/>
    </source>
</evidence>
<comment type="similarity">
    <text evidence="11">Belongs to the class I-like SAM-binding methyltransferase superfamily. RNA M5U methyltransferase family. RlmD subfamily.</text>
</comment>
<gene>
    <name evidence="15" type="primary">rumA</name>
    <name evidence="11" type="synonym">rlmD</name>
    <name evidence="15" type="ORF">CHI95_05135</name>
</gene>
<dbReference type="InterPro" id="IPR030391">
    <property type="entry name" value="MeTrfase_TrmA_CS"/>
</dbReference>
<dbReference type="EC" id="2.1.1.190" evidence="11"/>
<dbReference type="InterPro" id="IPR001566">
    <property type="entry name" value="23S_rRNA_MeTrfase_RlmD"/>
</dbReference>
<feature type="binding site" evidence="11">
    <location>
        <position position="81"/>
    </location>
    <ligand>
        <name>[4Fe-4S] cluster</name>
        <dbReference type="ChEBI" id="CHEBI:49883"/>
    </ligand>
</feature>
<dbReference type="PROSITE" id="PS01231">
    <property type="entry name" value="TRMA_2"/>
    <property type="match status" value="1"/>
</dbReference>
<feature type="binding site" evidence="11 12">
    <location>
        <position position="371"/>
    </location>
    <ligand>
        <name>S-adenosyl-L-methionine</name>
        <dbReference type="ChEBI" id="CHEBI:59789"/>
    </ligand>
</feature>
<evidence type="ECO:0000259" key="14">
    <source>
        <dbReference type="PROSITE" id="PS50926"/>
    </source>
</evidence>
<comment type="function">
    <text evidence="10 11">Catalyzes the formation of 5-methyl-uridine at position 1939 (m5U1939) in 23S rRNA.</text>
</comment>
<dbReference type="AlphaFoldDB" id="A0A264VWG8"/>
<name>A0A264VWG8_PRORE</name>
<evidence type="ECO:0000256" key="9">
    <source>
        <dbReference type="ARBA" id="ARBA00052756"/>
    </source>
</evidence>
<protein>
    <recommendedName>
        <fullName evidence="11">23S rRNA (uracil(1939)-C(5))-methyltransferase RlmD</fullName>
        <ecNumber evidence="11">2.1.1.190</ecNumber>
    </recommendedName>
    <alternativeName>
        <fullName evidence="11">23S rRNA(m5U1939)-methyltransferase</fullName>
    </alternativeName>
</protein>
<dbReference type="Gene3D" id="2.40.50.1070">
    <property type="match status" value="1"/>
</dbReference>
<evidence type="ECO:0000256" key="7">
    <source>
        <dbReference type="ARBA" id="ARBA00023004"/>
    </source>
</evidence>
<dbReference type="HAMAP" id="MF_01010">
    <property type="entry name" value="23SrRNA_methyltr_RlmD"/>
    <property type="match status" value="1"/>
</dbReference>
<evidence type="ECO:0000256" key="8">
    <source>
        <dbReference type="ARBA" id="ARBA00023014"/>
    </source>
</evidence>
<feature type="active site" evidence="13">
    <location>
        <position position="397"/>
    </location>
</feature>
<dbReference type="FunFam" id="2.40.50.140:FF:000097">
    <property type="entry name" value="23S rRNA (uracil(1939)-C(5))-methyltransferase RlmD"/>
    <property type="match status" value="1"/>
</dbReference>
<dbReference type="GO" id="GO:0070041">
    <property type="term" value="F:rRNA (uridine-C5-)-methyltransferase activity"/>
    <property type="evidence" value="ECO:0007669"/>
    <property type="project" value="UniProtKB-UniRule"/>
</dbReference>
<dbReference type="Pfam" id="PF01938">
    <property type="entry name" value="TRAM"/>
    <property type="match status" value="1"/>
</dbReference>
<dbReference type="NCBIfam" id="TIGR00479">
    <property type="entry name" value="rumA"/>
    <property type="match status" value="1"/>
</dbReference>
<evidence type="ECO:0000256" key="13">
    <source>
        <dbReference type="PROSITE-ProRule" id="PRU10015"/>
    </source>
</evidence>
<dbReference type="RefSeq" id="WP_094960956.1">
    <property type="nucleotide sequence ID" value="NZ_JAFJXK010000141.1"/>
</dbReference>
<evidence type="ECO:0000313" key="15">
    <source>
        <dbReference type="EMBL" id="OZS75669.1"/>
    </source>
</evidence>
<dbReference type="PANTHER" id="PTHR11061:SF49">
    <property type="entry name" value="23S RRNA (URACIL(1939)-C(5))-METHYLTRANSFERASE RLMD"/>
    <property type="match status" value="1"/>
</dbReference>
<organism evidence="15 16">
    <name type="scientific">Providencia rettgeri</name>
    <dbReference type="NCBI Taxonomy" id="587"/>
    <lineage>
        <taxon>Bacteria</taxon>
        <taxon>Pseudomonadati</taxon>
        <taxon>Pseudomonadota</taxon>
        <taxon>Gammaproteobacteria</taxon>
        <taxon>Enterobacterales</taxon>
        <taxon>Morganellaceae</taxon>
        <taxon>Providencia</taxon>
    </lineage>
</organism>
<reference evidence="15 16" key="1">
    <citation type="submission" date="2017-07" db="EMBL/GenBank/DDBJ databases">
        <title>blaIMP-27 on transferable plasmids in Proteus mirabilis and Providencia rettgeri.</title>
        <authorList>
            <person name="Potter R."/>
        </authorList>
    </citation>
    <scope>NUCLEOTIDE SEQUENCE [LARGE SCALE GENOMIC DNA]</scope>
    <source>
        <strain evidence="15 16">PR1</strain>
    </source>
</reference>
<comment type="caution">
    <text evidence="15">The sequence shown here is derived from an EMBL/GenBank/DDBJ whole genome shotgun (WGS) entry which is preliminary data.</text>
</comment>
<feature type="domain" description="TRAM" evidence="14">
    <location>
        <begin position="9"/>
        <end position="68"/>
    </location>
</feature>
<feature type="binding site" evidence="11 12">
    <location>
        <position position="273"/>
    </location>
    <ligand>
        <name>S-adenosyl-L-methionine</name>
        <dbReference type="ChEBI" id="CHEBI:59789"/>
    </ligand>
</feature>
<dbReference type="SUPFAM" id="SSF50249">
    <property type="entry name" value="Nucleic acid-binding proteins"/>
    <property type="match status" value="1"/>
</dbReference>
<dbReference type="GO" id="GO:0003723">
    <property type="term" value="F:RNA binding"/>
    <property type="evidence" value="ECO:0007669"/>
    <property type="project" value="InterPro"/>
</dbReference>
<dbReference type="PANTHER" id="PTHR11061">
    <property type="entry name" value="RNA M5U METHYLTRANSFERASE"/>
    <property type="match status" value="1"/>
</dbReference>
<evidence type="ECO:0000256" key="5">
    <source>
        <dbReference type="ARBA" id="ARBA00022691"/>
    </source>
</evidence>
<keyword evidence="2 11" id="KW-0698">rRNA processing</keyword>
<dbReference type="InterPro" id="IPR012340">
    <property type="entry name" value="NA-bd_OB-fold"/>
</dbReference>
<keyword evidence="7 11" id="KW-0408">Iron</keyword>
<dbReference type="Pfam" id="PF05958">
    <property type="entry name" value="tRNA_U5-meth_tr"/>
    <property type="match status" value="1"/>
</dbReference>
<dbReference type="FunFam" id="3.40.50.150:FF:000009">
    <property type="entry name" value="23S rRNA (Uracil(1939)-C(5))-methyltransferase RlmD"/>
    <property type="match status" value="1"/>
</dbReference>
<dbReference type="EMBL" id="NOWC01000004">
    <property type="protein sequence ID" value="OZS75669.1"/>
    <property type="molecule type" value="Genomic_DNA"/>
</dbReference>
<dbReference type="NCBIfam" id="NF009639">
    <property type="entry name" value="PRK13168.1"/>
    <property type="match status" value="1"/>
</dbReference>
<dbReference type="Proteomes" id="UP000216001">
    <property type="component" value="Unassembled WGS sequence"/>
</dbReference>
<proteinExistence type="inferred from homology"/>
<dbReference type="SUPFAM" id="SSF53335">
    <property type="entry name" value="S-adenosyl-L-methionine-dependent methyltransferases"/>
    <property type="match status" value="1"/>
</dbReference>
<dbReference type="PROSITE" id="PS01230">
    <property type="entry name" value="TRMA_1"/>
    <property type="match status" value="1"/>
</dbReference>
<feature type="binding site" evidence="11 12">
    <location>
        <position position="302"/>
    </location>
    <ligand>
        <name>S-adenosyl-L-methionine</name>
        <dbReference type="ChEBI" id="CHEBI:59789"/>
    </ligand>
</feature>
<dbReference type="InterPro" id="IPR010280">
    <property type="entry name" value="U5_MeTrfase_fam"/>
</dbReference>
<keyword evidence="1 11" id="KW-0004">4Fe-4S</keyword>
<dbReference type="CDD" id="cd02440">
    <property type="entry name" value="AdoMet_MTases"/>
    <property type="match status" value="1"/>
</dbReference>
<accession>A0A264VWG8</accession>
<keyword evidence="4 11" id="KW-0808">Transferase</keyword>
<evidence type="ECO:0000313" key="16">
    <source>
        <dbReference type="Proteomes" id="UP000216001"/>
    </source>
</evidence>
<dbReference type="PROSITE" id="PS51687">
    <property type="entry name" value="SAM_MT_RNA_M5U"/>
    <property type="match status" value="1"/>
</dbReference>
<feature type="binding site" evidence="11">
    <location>
        <position position="87"/>
    </location>
    <ligand>
        <name>[4Fe-4S] cluster</name>
        <dbReference type="ChEBI" id="CHEBI:49883"/>
    </ligand>
</feature>
<sequence length="443" mass="49616">MAQFYSPNRRTTSRRQITVVADSLDAAGQGVARIEGKTIFVTGLLPGEEAQIELTEEKRHFAKGKVTKRLSTSPQRVKPRCRYFNQCGGCQQQHVDIALQRESKAHALAYLMQRETSLDISVPTVISGEPYGYRRRARLGLQYQPKSKNVVMGFRQSQSNTLVDIKNCPILSPDLDILLKPLSECINQLSNKSKLGHVELIRADNCKIVLIRYLTPFSLSDTQKLSDFENQHGVSIWLAGNDENLQALSPNSPQPEYQVAGEILKFNPLNFIQVNGQVNQQMVEQALAWLDLNSEDRVLDLFCGMGNFTLPIARLVTSVVGVEGVENLVEQARNNAQLNTICNATFYNENLEAQIHTQPWAVHGFNKVLLDPARAGAAGVMEHLIKLMPEKIVYVSCNPTTLARDSKALLDGGYQLLQLRMLDMFPQTSHLESMALFIRRPEV</sequence>
<feature type="binding site" evidence="11">
    <location>
        <position position="168"/>
    </location>
    <ligand>
        <name>[4Fe-4S] cluster</name>
        <dbReference type="ChEBI" id="CHEBI:49883"/>
    </ligand>
</feature>
<dbReference type="PROSITE" id="PS50926">
    <property type="entry name" value="TRAM"/>
    <property type="match status" value="1"/>
</dbReference>
<dbReference type="InterPro" id="IPR030390">
    <property type="entry name" value="MeTrfase_TrmA_AS"/>
</dbReference>
<feature type="binding site" evidence="11 12">
    <location>
        <position position="323"/>
    </location>
    <ligand>
        <name>S-adenosyl-L-methionine</name>
        <dbReference type="ChEBI" id="CHEBI:59789"/>
    </ligand>
</feature>
<feature type="active site" description="Nucleophile" evidence="11 12">
    <location>
        <position position="397"/>
    </location>
</feature>
<evidence type="ECO:0000256" key="6">
    <source>
        <dbReference type="ARBA" id="ARBA00022723"/>
    </source>
</evidence>
<evidence type="ECO:0000256" key="10">
    <source>
        <dbReference type="ARBA" id="ARBA00059995"/>
    </source>
</evidence>
<feature type="binding site" evidence="11">
    <location>
        <position position="350"/>
    </location>
    <ligand>
        <name>S-adenosyl-L-methionine</name>
        <dbReference type="ChEBI" id="CHEBI:59789"/>
    </ligand>
</feature>
<dbReference type="STRING" id="587.RB151_034010"/>
<evidence type="ECO:0000256" key="12">
    <source>
        <dbReference type="PROSITE-ProRule" id="PRU01024"/>
    </source>
</evidence>
<keyword evidence="5 11" id="KW-0949">S-adenosyl-L-methionine</keyword>
<dbReference type="InterPro" id="IPR029063">
    <property type="entry name" value="SAM-dependent_MTases_sf"/>
</dbReference>
<dbReference type="Gene3D" id="3.40.50.150">
    <property type="entry name" value="Vaccinia Virus protein VP39"/>
    <property type="match status" value="1"/>
</dbReference>